<feature type="transmembrane region" description="Helical" evidence="5">
    <location>
        <begin position="7"/>
        <end position="25"/>
    </location>
</feature>
<dbReference type="Pfam" id="PF13564">
    <property type="entry name" value="DoxX_2"/>
    <property type="match status" value="1"/>
</dbReference>
<organism evidence="6 7">
    <name type="scientific">Flaviaesturariibacter amylovorans</name>
    <dbReference type="NCBI Taxonomy" id="1084520"/>
    <lineage>
        <taxon>Bacteria</taxon>
        <taxon>Pseudomonadati</taxon>
        <taxon>Bacteroidota</taxon>
        <taxon>Chitinophagia</taxon>
        <taxon>Chitinophagales</taxon>
        <taxon>Chitinophagaceae</taxon>
        <taxon>Flaviaestuariibacter</taxon>
    </lineage>
</organism>
<feature type="transmembrane region" description="Helical" evidence="5">
    <location>
        <begin position="45"/>
        <end position="66"/>
    </location>
</feature>
<evidence type="ECO:0000256" key="2">
    <source>
        <dbReference type="ARBA" id="ARBA00022692"/>
    </source>
</evidence>
<evidence type="ECO:0000256" key="3">
    <source>
        <dbReference type="ARBA" id="ARBA00022989"/>
    </source>
</evidence>
<evidence type="ECO:0000256" key="4">
    <source>
        <dbReference type="ARBA" id="ARBA00023136"/>
    </source>
</evidence>
<proteinExistence type="predicted"/>
<gene>
    <name evidence="6" type="ORF">GCM10023184_45060</name>
</gene>
<keyword evidence="7" id="KW-1185">Reference proteome</keyword>
<keyword evidence="3 5" id="KW-1133">Transmembrane helix</keyword>
<name>A0ABP8HTD7_9BACT</name>
<keyword evidence="2 5" id="KW-0812">Transmembrane</keyword>
<dbReference type="Proteomes" id="UP001501725">
    <property type="component" value="Unassembled WGS sequence"/>
</dbReference>
<dbReference type="RefSeq" id="WP_345258272.1">
    <property type="nucleotide sequence ID" value="NZ_BAABGY010000018.1"/>
</dbReference>
<evidence type="ECO:0000313" key="7">
    <source>
        <dbReference type="Proteomes" id="UP001501725"/>
    </source>
</evidence>
<sequence>MKRINLLYWIFNGLFCLLMLGSAYPNIISDPLSVQGMHKELGFPLYFIPFIGWAKALGALTLLLPAPARLKEWAYAGLVFDLIGALFSIYMIGKPDWVFLFIPLALAACAYLTFRKRETLRRERKHNASVHLRMPSVA</sequence>
<reference evidence="7" key="1">
    <citation type="journal article" date="2019" name="Int. J. Syst. Evol. Microbiol.">
        <title>The Global Catalogue of Microorganisms (GCM) 10K type strain sequencing project: providing services to taxonomists for standard genome sequencing and annotation.</title>
        <authorList>
            <consortium name="The Broad Institute Genomics Platform"/>
            <consortium name="The Broad Institute Genome Sequencing Center for Infectious Disease"/>
            <person name="Wu L."/>
            <person name="Ma J."/>
        </authorList>
    </citation>
    <scope>NUCLEOTIDE SEQUENCE [LARGE SCALE GENOMIC DNA]</scope>
    <source>
        <strain evidence="7">JCM 17919</strain>
    </source>
</reference>
<feature type="transmembrane region" description="Helical" evidence="5">
    <location>
        <begin position="73"/>
        <end position="91"/>
    </location>
</feature>
<evidence type="ECO:0000256" key="1">
    <source>
        <dbReference type="ARBA" id="ARBA00004141"/>
    </source>
</evidence>
<dbReference type="InterPro" id="IPR032808">
    <property type="entry name" value="DoxX"/>
</dbReference>
<evidence type="ECO:0000313" key="6">
    <source>
        <dbReference type="EMBL" id="GAA4344142.1"/>
    </source>
</evidence>
<comment type="subcellular location">
    <subcellularLocation>
        <location evidence="1">Membrane</location>
        <topology evidence="1">Multi-pass membrane protein</topology>
    </subcellularLocation>
</comment>
<feature type="transmembrane region" description="Helical" evidence="5">
    <location>
        <begin position="97"/>
        <end position="114"/>
    </location>
</feature>
<evidence type="ECO:0000256" key="5">
    <source>
        <dbReference type="SAM" id="Phobius"/>
    </source>
</evidence>
<keyword evidence="4 5" id="KW-0472">Membrane</keyword>
<accession>A0ABP8HTD7</accession>
<comment type="caution">
    <text evidence="6">The sequence shown here is derived from an EMBL/GenBank/DDBJ whole genome shotgun (WGS) entry which is preliminary data.</text>
</comment>
<dbReference type="EMBL" id="BAABGY010000018">
    <property type="protein sequence ID" value="GAA4344142.1"/>
    <property type="molecule type" value="Genomic_DNA"/>
</dbReference>
<protein>
    <submittedName>
        <fullName evidence="6">DoxX family protein</fullName>
    </submittedName>
</protein>